<evidence type="ECO:0000313" key="3">
    <source>
        <dbReference type="Proteomes" id="UP000243686"/>
    </source>
</evidence>
<protein>
    <recommendedName>
        <fullName evidence="1">FCP1 homology domain-containing protein</fullName>
    </recommendedName>
</protein>
<dbReference type="Pfam" id="PF03031">
    <property type="entry name" value="NIF"/>
    <property type="match status" value="1"/>
</dbReference>
<dbReference type="InterPro" id="IPR004274">
    <property type="entry name" value="FCP1_dom"/>
</dbReference>
<dbReference type="EMBL" id="KV892507">
    <property type="protein sequence ID" value="OON20671.1"/>
    <property type="molecule type" value="Genomic_DNA"/>
</dbReference>
<reference evidence="2 3" key="1">
    <citation type="submission" date="2015-03" db="EMBL/GenBank/DDBJ databases">
        <title>Draft genome of the nematode, Opisthorchis viverrini.</title>
        <authorList>
            <person name="Mitreva M."/>
        </authorList>
    </citation>
    <scope>NUCLEOTIDE SEQUENCE [LARGE SCALE GENOMIC DNA]</scope>
    <source>
        <strain evidence="2">Khon Kaen</strain>
    </source>
</reference>
<evidence type="ECO:0000259" key="1">
    <source>
        <dbReference type="Pfam" id="PF03031"/>
    </source>
</evidence>
<gene>
    <name evidence="2" type="ORF">X801_03443</name>
</gene>
<name>A0A1S8X224_OPIVI</name>
<evidence type="ECO:0000313" key="2">
    <source>
        <dbReference type="EMBL" id="OON20671.1"/>
    </source>
</evidence>
<dbReference type="AlphaFoldDB" id="A0A1S8X224"/>
<dbReference type="Gene3D" id="3.40.50.1000">
    <property type="entry name" value="HAD superfamily/HAD-like"/>
    <property type="match status" value="1"/>
</dbReference>
<dbReference type="SUPFAM" id="SSF56784">
    <property type="entry name" value="HAD-like"/>
    <property type="match status" value="1"/>
</dbReference>
<organism evidence="2 3">
    <name type="scientific">Opisthorchis viverrini</name>
    <name type="common">Southeast Asian liver fluke</name>
    <dbReference type="NCBI Taxonomy" id="6198"/>
    <lineage>
        <taxon>Eukaryota</taxon>
        <taxon>Metazoa</taxon>
        <taxon>Spiralia</taxon>
        <taxon>Lophotrochozoa</taxon>
        <taxon>Platyhelminthes</taxon>
        <taxon>Trematoda</taxon>
        <taxon>Digenea</taxon>
        <taxon>Opisthorchiida</taxon>
        <taxon>Opisthorchiata</taxon>
        <taxon>Opisthorchiidae</taxon>
        <taxon>Opisthorchis</taxon>
    </lineage>
</organism>
<accession>A0A1S8X224</accession>
<proteinExistence type="predicted"/>
<dbReference type="Proteomes" id="UP000243686">
    <property type="component" value="Unassembled WGS sequence"/>
</dbReference>
<dbReference type="InterPro" id="IPR036412">
    <property type="entry name" value="HAD-like_sf"/>
</dbReference>
<keyword evidence="3" id="KW-1185">Reference proteome</keyword>
<dbReference type="InterPro" id="IPR023214">
    <property type="entry name" value="HAD_sf"/>
</dbReference>
<feature type="domain" description="FCP1 homology" evidence="1">
    <location>
        <begin position="8"/>
        <end position="55"/>
    </location>
</feature>
<sequence>MTTPKQTQVLLPISQWYELVIYTASLEIYGAGVTEHLDNGRRILQRRFYRQADVFVHVRPTGIKNRQKDSVRPTVSH</sequence>